<dbReference type="AlphaFoldDB" id="A0AAD5CYK0"/>
<proteinExistence type="predicted"/>
<comment type="caution">
    <text evidence="1">The sequence shown here is derived from an EMBL/GenBank/DDBJ whole genome shotgun (WGS) entry which is preliminary data.</text>
</comment>
<dbReference type="EMBL" id="JAMZMK010006289">
    <property type="protein sequence ID" value="KAI7749737.1"/>
    <property type="molecule type" value="Genomic_DNA"/>
</dbReference>
<gene>
    <name evidence="1" type="ORF">M8C21_015592</name>
</gene>
<sequence length="36" mass="4091">MRGTRNLSPEMVINMRIMNVLSLIQQIGPYASKAQE</sequence>
<name>A0AAD5CYK0_AMBAR</name>
<keyword evidence="2" id="KW-1185">Reference proteome</keyword>
<evidence type="ECO:0000313" key="2">
    <source>
        <dbReference type="Proteomes" id="UP001206925"/>
    </source>
</evidence>
<organism evidence="1 2">
    <name type="scientific">Ambrosia artemisiifolia</name>
    <name type="common">Common ragweed</name>
    <dbReference type="NCBI Taxonomy" id="4212"/>
    <lineage>
        <taxon>Eukaryota</taxon>
        <taxon>Viridiplantae</taxon>
        <taxon>Streptophyta</taxon>
        <taxon>Embryophyta</taxon>
        <taxon>Tracheophyta</taxon>
        <taxon>Spermatophyta</taxon>
        <taxon>Magnoliopsida</taxon>
        <taxon>eudicotyledons</taxon>
        <taxon>Gunneridae</taxon>
        <taxon>Pentapetalae</taxon>
        <taxon>asterids</taxon>
        <taxon>campanulids</taxon>
        <taxon>Asterales</taxon>
        <taxon>Asteraceae</taxon>
        <taxon>Asteroideae</taxon>
        <taxon>Heliantheae alliance</taxon>
        <taxon>Heliantheae</taxon>
        <taxon>Ambrosia</taxon>
    </lineage>
</organism>
<protein>
    <submittedName>
        <fullName evidence="1">Uncharacterized protein</fullName>
    </submittedName>
</protein>
<reference evidence="1" key="1">
    <citation type="submission" date="2022-06" db="EMBL/GenBank/DDBJ databases">
        <title>Uncovering the hologenomic basis of an extraordinary plant invasion.</title>
        <authorList>
            <person name="Bieker V.C."/>
            <person name="Martin M.D."/>
            <person name="Gilbert T."/>
            <person name="Hodgins K."/>
            <person name="Battlay P."/>
            <person name="Petersen B."/>
            <person name="Wilson J."/>
        </authorList>
    </citation>
    <scope>NUCLEOTIDE SEQUENCE</scope>
    <source>
        <strain evidence="1">AA19_3_7</strain>
        <tissue evidence="1">Leaf</tissue>
    </source>
</reference>
<dbReference type="Proteomes" id="UP001206925">
    <property type="component" value="Unassembled WGS sequence"/>
</dbReference>
<evidence type="ECO:0000313" key="1">
    <source>
        <dbReference type="EMBL" id="KAI7749737.1"/>
    </source>
</evidence>
<accession>A0AAD5CYK0</accession>